<dbReference type="EMBL" id="MPTB01000045">
    <property type="protein sequence ID" value="OMD41534.1"/>
    <property type="molecule type" value="Genomic_DNA"/>
</dbReference>
<dbReference type="RefSeq" id="WP_076113579.1">
    <property type="nucleotide sequence ID" value="NZ_MPTB01000045.1"/>
</dbReference>
<proteinExistence type="predicted"/>
<organism evidence="1 2">
    <name type="scientific">Paenibacillus borealis</name>
    <dbReference type="NCBI Taxonomy" id="160799"/>
    <lineage>
        <taxon>Bacteria</taxon>
        <taxon>Bacillati</taxon>
        <taxon>Bacillota</taxon>
        <taxon>Bacilli</taxon>
        <taxon>Bacillales</taxon>
        <taxon>Paenibacillaceae</taxon>
        <taxon>Paenibacillus</taxon>
    </lineage>
</organism>
<evidence type="ECO:0008006" key="3">
    <source>
        <dbReference type="Google" id="ProtNLM"/>
    </source>
</evidence>
<sequence>MRRDTENNLIKVKKFKDIDLNDVFFDSLKADYPGFEEWFYRKHEQEAFVFDNDDSTIVAFMYLKIEDEEVKDVHPNLTKDRRLKIGTMKIDAHGTRMGERFIKKALDYAMQYDCNDLYVTIFEKHRGLIKHFEKYGFYHHGYKVGSDEMVFRKTFSYPTGDVVLDYPLIKKGEKSKFLLSIYPEFHTRLFPDSILNNERFDVIEDVSHTNSIHKVYLSGIPAVSNIRNGDIIIIYRTSDTPGKAYYRSVATSVCVVEEIRSISSFKSIEDYLAYCSAYSVYSNEELVHEYSQKLYVIRMTYNLALTRRLTRGTLLELGVDGGYWGFFRLNDEWFEKILESGGANERFIIN</sequence>
<comment type="caution">
    <text evidence="1">The sequence shown here is derived from an EMBL/GenBank/DDBJ whole genome shotgun (WGS) entry which is preliminary data.</text>
</comment>
<dbReference type="Proteomes" id="UP000187412">
    <property type="component" value="Unassembled WGS sequence"/>
</dbReference>
<reference evidence="1 2" key="1">
    <citation type="submission" date="2016-10" db="EMBL/GenBank/DDBJ databases">
        <title>Paenibacillus species isolates.</title>
        <authorList>
            <person name="Beno S.M."/>
        </authorList>
    </citation>
    <scope>NUCLEOTIDE SEQUENCE [LARGE SCALE GENOMIC DNA]</scope>
    <source>
        <strain evidence="1 2">FSL H7-0744</strain>
    </source>
</reference>
<dbReference type="SUPFAM" id="SSF55729">
    <property type="entry name" value="Acyl-CoA N-acyltransferases (Nat)"/>
    <property type="match status" value="1"/>
</dbReference>
<accession>A0ABX3GZL3</accession>
<name>A0ABX3GZL3_PAEBO</name>
<protein>
    <recommendedName>
        <fullName evidence="3">N-acetyltransferase domain-containing protein</fullName>
    </recommendedName>
</protein>
<dbReference type="Gene3D" id="3.40.630.30">
    <property type="match status" value="1"/>
</dbReference>
<dbReference type="InterPro" id="IPR016181">
    <property type="entry name" value="Acyl_CoA_acyltransferase"/>
</dbReference>
<evidence type="ECO:0000313" key="1">
    <source>
        <dbReference type="EMBL" id="OMD41534.1"/>
    </source>
</evidence>
<keyword evidence="2" id="KW-1185">Reference proteome</keyword>
<gene>
    <name evidence="1" type="ORF">BSK56_27035</name>
</gene>
<evidence type="ECO:0000313" key="2">
    <source>
        <dbReference type="Proteomes" id="UP000187412"/>
    </source>
</evidence>